<dbReference type="PROSITE" id="PS51186">
    <property type="entry name" value="GNAT"/>
    <property type="match status" value="1"/>
</dbReference>
<dbReference type="InterPro" id="IPR000182">
    <property type="entry name" value="GNAT_dom"/>
</dbReference>
<dbReference type="PROSITE" id="PS50975">
    <property type="entry name" value="ATP_GRASP"/>
    <property type="match status" value="1"/>
</dbReference>
<dbReference type="InterPro" id="IPR036291">
    <property type="entry name" value="NAD(P)-bd_dom_sf"/>
</dbReference>
<evidence type="ECO:0000313" key="7">
    <source>
        <dbReference type="EMBL" id="PZO42226.1"/>
    </source>
</evidence>
<dbReference type="Pfam" id="PF13549">
    <property type="entry name" value="ATP-grasp_5"/>
    <property type="match status" value="1"/>
</dbReference>
<dbReference type="Gene3D" id="3.30.1490.20">
    <property type="entry name" value="ATP-grasp fold, A domain"/>
    <property type="match status" value="1"/>
</dbReference>
<evidence type="ECO:0000256" key="3">
    <source>
        <dbReference type="ARBA" id="ARBA00022840"/>
    </source>
</evidence>
<accession>A0A2W4WBH8</accession>
<dbReference type="Proteomes" id="UP000249467">
    <property type="component" value="Unassembled WGS sequence"/>
</dbReference>
<dbReference type="Gene3D" id="3.40.50.261">
    <property type="entry name" value="Succinyl-CoA synthetase domains"/>
    <property type="match status" value="2"/>
</dbReference>
<keyword evidence="3 4" id="KW-0067">ATP-binding</keyword>
<name>A0A2W4WBH8_9CYAN</name>
<proteinExistence type="predicted"/>
<dbReference type="AlphaFoldDB" id="A0A2W4WBH8"/>
<dbReference type="EMBL" id="QBML01000008">
    <property type="protein sequence ID" value="PZO42226.1"/>
    <property type="molecule type" value="Genomic_DNA"/>
</dbReference>
<dbReference type="SMART" id="SM00881">
    <property type="entry name" value="CoA_binding"/>
    <property type="match status" value="1"/>
</dbReference>
<dbReference type="InterPro" id="IPR032875">
    <property type="entry name" value="Succ_CoA_lig_flav_dom"/>
</dbReference>
<sequence length="913" mass="99696">MEKILTNQICAGDPAHDIWKAQQHPLDCIFHPHSVAVIGASEREGSVGRTLLWNLIRSPFGGTVFPVNPQRHSVLGIKSYPDIARVPEIVDLAVIATPAATVPQVIRECVAAGVKGAIIVSAGFKEIGDVGNELERQVLAEARRGGMRIIGPNCLGVMNPIVGLNATFAGAIARSGNVAFISQSGALCTSILDWSLGENVGFSAFVSIGSMLDVGWGDLIEYLSDDPHTHSIVLYMESIGNAHAFLSAAREVAMDKPIIVLKVGHTEAAAKAAASHTGALTGSDEVLNAAFRRSGVLRVHTISDLFDMAEILAKQPRPKGNRLSIVTNAGGPGAIATDALISGGGALSELAPETLQQLDRFLPAQWSHHNPIDILGDASSDRYAETLEVVANDPNSDGLLVILTPQAMTNPTLTAEKLKAYSHLGKPILSSWMGGAEIAAGTQILNQANIPTFPYPDTAVRLFNYMWQYTYNLRGIYETPSLPADSDLYAPDRLLAQKILSQATNSDRRLLTEYESKQLLAAYGIPTIATEIAISDIEAVEIADRLGYPVVLKLHSKIITHKTDVGGVRLNLCDAADVSRAFAAIDSKVRSINPEAFLGVTVQPMVKIEGYELILGSSVDPQFGAVMLFGMGGQLVEIFQDRALALPPLNTTLARRMMEQTKIYKALQGVRGRKAIDLAKLEQLLVSFSQLIVEQPQIREIDINPLLVSPDGMIALDARVLLHTDVDFAQRPIPAIRPYPTKYVQQWESSNGDRLTIRPIRPEDEPLMVLFHQGLSEESVYLRYAHTVKLKQRIAHERLTRICFIDYDREMLLVADYKNPQTLAHEILAVARLSKLHGTNEAEFALIVSDRYQHQGLGTELLRRLIAVSKDEKLDAIVGYILNSNDKMQSICRKLGFQLHPDREEGMLKAIFL</sequence>
<protein>
    <submittedName>
        <fullName evidence="7">Acetyl CoA synthetase subunit alpha</fullName>
    </submittedName>
</protein>
<dbReference type="InterPro" id="IPR043938">
    <property type="entry name" value="Ligase_CoA_dom"/>
</dbReference>
<dbReference type="PANTHER" id="PTHR43334:SF1">
    <property type="entry name" value="3-HYDROXYPROPIONATE--COA LIGASE [ADP-FORMING]"/>
    <property type="match status" value="1"/>
</dbReference>
<reference evidence="7 8" key="1">
    <citation type="submission" date="2018-04" db="EMBL/GenBank/DDBJ databases">
        <authorList>
            <person name="Go L.Y."/>
            <person name="Mitchell J.A."/>
        </authorList>
    </citation>
    <scope>NUCLEOTIDE SEQUENCE [LARGE SCALE GENOMIC DNA]</scope>
    <source>
        <strain evidence="7">ULC066bin1</strain>
    </source>
</reference>
<feature type="domain" description="ATP-grasp" evidence="5">
    <location>
        <begin position="517"/>
        <end position="553"/>
    </location>
</feature>
<dbReference type="PANTHER" id="PTHR43334">
    <property type="entry name" value="ACETATE--COA LIGASE [ADP-FORMING]"/>
    <property type="match status" value="1"/>
</dbReference>
<gene>
    <name evidence="7" type="ORF">DCF19_08290</name>
</gene>
<dbReference type="GO" id="GO:0005524">
    <property type="term" value="F:ATP binding"/>
    <property type="evidence" value="ECO:0007669"/>
    <property type="project" value="UniProtKB-UniRule"/>
</dbReference>
<dbReference type="InterPro" id="IPR016181">
    <property type="entry name" value="Acyl_CoA_acyltransferase"/>
</dbReference>
<dbReference type="Pfam" id="PF19045">
    <property type="entry name" value="Ligase_CoA_2"/>
    <property type="match status" value="1"/>
</dbReference>
<dbReference type="InterPro" id="IPR016102">
    <property type="entry name" value="Succinyl-CoA_synth-like"/>
</dbReference>
<dbReference type="InterPro" id="IPR003781">
    <property type="entry name" value="CoA-bd"/>
</dbReference>
<dbReference type="GO" id="GO:0043758">
    <property type="term" value="F:acetate-CoA ligase (ADP-forming) activity"/>
    <property type="evidence" value="ECO:0007669"/>
    <property type="project" value="InterPro"/>
</dbReference>
<dbReference type="SUPFAM" id="SSF52210">
    <property type="entry name" value="Succinyl-CoA synthetase domains"/>
    <property type="match status" value="2"/>
</dbReference>
<keyword evidence="1" id="KW-0436">Ligase</keyword>
<dbReference type="Pfam" id="PF13607">
    <property type="entry name" value="Succ_CoA_lig"/>
    <property type="match status" value="1"/>
</dbReference>
<dbReference type="SUPFAM" id="SSF51735">
    <property type="entry name" value="NAD(P)-binding Rossmann-fold domains"/>
    <property type="match status" value="1"/>
</dbReference>
<dbReference type="Gene3D" id="3.40.50.720">
    <property type="entry name" value="NAD(P)-binding Rossmann-like Domain"/>
    <property type="match status" value="1"/>
</dbReference>
<keyword evidence="2 4" id="KW-0547">Nucleotide-binding</keyword>
<dbReference type="InterPro" id="IPR013815">
    <property type="entry name" value="ATP_grasp_subdomain_1"/>
</dbReference>
<dbReference type="Gene3D" id="3.30.470.20">
    <property type="entry name" value="ATP-grasp fold, B domain"/>
    <property type="match status" value="1"/>
</dbReference>
<evidence type="ECO:0000256" key="1">
    <source>
        <dbReference type="ARBA" id="ARBA00022598"/>
    </source>
</evidence>
<feature type="domain" description="N-acetyltransferase" evidence="6">
    <location>
        <begin position="755"/>
        <end position="913"/>
    </location>
</feature>
<dbReference type="Pfam" id="PF13302">
    <property type="entry name" value="Acetyltransf_3"/>
    <property type="match status" value="1"/>
</dbReference>
<evidence type="ECO:0000256" key="2">
    <source>
        <dbReference type="ARBA" id="ARBA00022741"/>
    </source>
</evidence>
<dbReference type="SUPFAM" id="SSF56059">
    <property type="entry name" value="Glutathione synthetase ATP-binding domain-like"/>
    <property type="match status" value="1"/>
</dbReference>
<dbReference type="InterPro" id="IPR051538">
    <property type="entry name" value="Acyl-CoA_Synth/Transferase"/>
</dbReference>
<dbReference type="SUPFAM" id="SSF55729">
    <property type="entry name" value="Acyl-CoA N-acyltransferases (Nat)"/>
    <property type="match status" value="1"/>
</dbReference>
<evidence type="ECO:0000256" key="4">
    <source>
        <dbReference type="PROSITE-ProRule" id="PRU00409"/>
    </source>
</evidence>
<comment type="caution">
    <text evidence="7">The sequence shown here is derived from an EMBL/GenBank/DDBJ whole genome shotgun (WGS) entry which is preliminary data.</text>
</comment>
<dbReference type="GO" id="GO:0046872">
    <property type="term" value="F:metal ion binding"/>
    <property type="evidence" value="ECO:0007669"/>
    <property type="project" value="InterPro"/>
</dbReference>
<dbReference type="GO" id="GO:0016747">
    <property type="term" value="F:acyltransferase activity, transferring groups other than amino-acyl groups"/>
    <property type="evidence" value="ECO:0007669"/>
    <property type="project" value="InterPro"/>
</dbReference>
<organism evidence="7 8">
    <name type="scientific">Pseudanabaena frigida</name>
    <dbReference type="NCBI Taxonomy" id="945775"/>
    <lineage>
        <taxon>Bacteria</taxon>
        <taxon>Bacillati</taxon>
        <taxon>Cyanobacteriota</taxon>
        <taxon>Cyanophyceae</taxon>
        <taxon>Pseudanabaenales</taxon>
        <taxon>Pseudanabaenaceae</taxon>
        <taxon>Pseudanabaena</taxon>
    </lineage>
</organism>
<dbReference type="Gene3D" id="3.40.630.30">
    <property type="match status" value="1"/>
</dbReference>
<dbReference type="Pfam" id="PF13380">
    <property type="entry name" value="CoA_binding_2"/>
    <property type="match status" value="1"/>
</dbReference>
<evidence type="ECO:0000259" key="5">
    <source>
        <dbReference type="PROSITE" id="PS50975"/>
    </source>
</evidence>
<dbReference type="InterPro" id="IPR011761">
    <property type="entry name" value="ATP-grasp"/>
</dbReference>
<evidence type="ECO:0000259" key="6">
    <source>
        <dbReference type="PROSITE" id="PS51186"/>
    </source>
</evidence>
<evidence type="ECO:0000313" key="8">
    <source>
        <dbReference type="Proteomes" id="UP000249467"/>
    </source>
</evidence>
<reference evidence="7 8" key="2">
    <citation type="submission" date="2018-06" db="EMBL/GenBank/DDBJ databases">
        <title>Metagenomic assembly of (sub)arctic Cyanobacteria and their associated microbiome from non-axenic cultures.</title>
        <authorList>
            <person name="Baurain D."/>
        </authorList>
    </citation>
    <scope>NUCLEOTIDE SEQUENCE [LARGE SCALE GENOMIC DNA]</scope>
    <source>
        <strain evidence="7">ULC066bin1</strain>
    </source>
</reference>